<sequence>MTTRTTRRLHAALLLALAPLALAACTREDDGDGVSSLGTETASEAAESAGDDPMAVAVAYSECMRDNGIEDYPDPVWGEDGGISSGLEGSGVDQDTQEFTDAHDACFPILEAGMGPGSEAYEETREQLVAYAECMRDNGIAEFPDPEEQAGGGFAVGGVPKEVQNSDEYAAAEEACAEFLPNLRGDDE</sequence>
<dbReference type="OrthoDB" id="7949713at2"/>
<feature type="signal peptide" evidence="2">
    <location>
        <begin position="1"/>
        <end position="23"/>
    </location>
</feature>
<keyword evidence="2" id="KW-0732">Signal</keyword>
<evidence type="ECO:0000256" key="1">
    <source>
        <dbReference type="SAM" id="MobiDB-lite"/>
    </source>
</evidence>
<keyword evidence="4" id="KW-1185">Reference proteome</keyword>
<dbReference type="RefSeq" id="WP_136528835.1">
    <property type="nucleotide sequence ID" value="NZ_STGX01000004.1"/>
</dbReference>
<evidence type="ECO:0000313" key="3">
    <source>
        <dbReference type="EMBL" id="THV29962.1"/>
    </source>
</evidence>
<dbReference type="Proteomes" id="UP000305792">
    <property type="component" value="Unassembled WGS sequence"/>
</dbReference>
<feature type="chain" id="PRO_5020524681" evidence="2">
    <location>
        <begin position="24"/>
        <end position="188"/>
    </location>
</feature>
<comment type="caution">
    <text evidence="3">The sequence shown here is derived from an EMBL/GenBank/DDBJ whole genome shotgun (WGS) entry which is preliminary data.</text>
</comment>
<feature type="region of interest" description="Disordered" evidence="1">
    <location>
        <begin position="28"/>
        <end position="51"/>
    </location>
</feature>
<evidence type="ECO:0000313" key="4">
    <source>
        <dbReference type="Proteomes" id="UP000305792"/>
    </source>
</evidence>
<accession>A0A4S8PK40</accession>
<dbReference type="PROSITE" id="PS51257">
    <property type="entry name" value="PROKAR_LIPOPROTEIN"/>
    <property type="match status" value="1"/>
</dbReference>
<gene>
    <name evidence="3" type="ORF">E9998_06100</name>
</gene>
<evidence type="ECO:0000256" key="2">
    <source>
        <dbReference type="SAM" id="SignalP"/>
    </source>
</evidence>
<feature type="compositionally biased region" description="Low complexity" evidence="1">
    <location>
        <begin position="35"/>
        <end position="48"/>
    </location>
</feature>
<name>A0A4S8PK40_9ACTN</name>
<dbReference type="AlphaFoldDB" id="A0A4S8PK40"/>
<protein>
    <submittedName>
        <fullName evidence="3">Uncharacterized protein</fullName>
    </submittedName>
</protein>
<organism evidence="3 4">
    <name type="scientific">Glycomyces paridis</name>
    <dbReference type="NCBI Taxonomy" id="2126555"/>
    <lineage>
        <taxon>Bacteria</taxon>
        <taxon>Bacillati</taxon>
        <taxon>Actinomycetota</taxon>
        <taxon>Actinomycetes</taxon>
        <taxon>Glycomycetales</taxon>
        <taxon>Glycomycetaceae</taxon>
        <taxon>Glycomyces</taxon>
    </lineage>
</organism>
<proteinExistence type="predicted"/>
<reference evidence="3 4" key="1">
    <citation type="journal article" date="2018" name="Int. J. Syst. Evol. Microbiol.">
        <title>Glycomyces paridis sp. nov., isolated from the medicinal plant Paris polyphylla.</title>
        <authorList>
            <person name="Fang X.M."/>
            <person name="Bai J.L."/>
            <person name="Su J."/>
            <person name="Zhao L.L."/>
            <person name="Liu H.Y."/>
            <person name="Ma B.P."/>
            <person name="Zhang Y.Q."/>
            <person name="Yu L.Y."/>
        </authorList>
    </citation>
    <scope>NUCLEOTIDE SEQUENCE [LARGE SCALE GENOMIC DNA]</scope>
    <source>
        <strain evidence="3 4">CPCC 204357</strain>
    </source>
</reference>
<dbReference type="EMBL" id="STGX01000004">
    <property type="protein sequence ID" value="THV29962.1"/>
    <property type="molecule type" value="Genomic_DNA"/>
</dbReference>